<evidence type="ECO:0000313" key="9">
    <source>
        <dbReference type="Proteomes" id="UP000613401"/>
    </source>
</evidence>
<keyword evidence="5" id="KW-0862">Zinc</keyword>
<feature type="transmembrane region" description="Helical" evidence="6">
    <location>
        <begin position="634"/>
        <end position="651"/>
    </location>
</feature>
<evidence type="ECO:0000256" key="1">
    <source>
        <dbReference type="ARBA" id="ARBA00001947"/>
    </source>
</evidence>
<dbReference type="SMART" id="SM00849">
    <property type="entry name" value="Lactamase_B"/>
    <property type="match status" value="1"/>
</dbReference>
<protein>
    <submittedName>
        <fullName evidence="8">Monoamine oxidase N</fullName>
    </submittedName>
</protein>
<reference evidence="8" key="1">
    <citation type="journal article" date="2020" name="Phytopathology">
        <title>Genome sequence and comparative analysis of Colletotrichum gloeosporioides isolated from Liriodendron leaves.</title>
        <authorList>
            <person name="Fu F.F."/>
            <person name="Hao Z."/>
            <person name="Wang P."/>
            <person name="Lu Y."/>
            <person name="Xue L.J."/>
            <person name="Wei G."/>
            <person name="Tian Y."/>
            <person name="Baishi H."/>
            <person name="Xu H."/>
            <person name="Shi J."/>
            <person name="Cheng T."/>
            <person name="Wang G."/>
            <person name="Yi Y."/>
            <person name="Chen J."/>
        </authorList>
    </citation>
    <scope>NUCLEOTIDE SEQUENCE</scope>
    <source>
        <strain evidence="8">Lc1</strain>
    </source>
</reference>
<dbReference type="InterPro" id="IPR002937">
    <property type="entry name" value="Amino_oxidase"/>
</dbReference>
<evidence type="ECO:0000259" key="7">
    <source>
        <dbReference type="SMART" id="SM00849"/>
    </source>
</evidence>
<dbReference type="Gene3D" id="3.60.15.10">
    <property type="entry name" value="Ribonuclease Z/Hydroxyacylglutathione hydrolase-like"/>
    <property type="match status" value="1"/>
</dbReference>
<reference evidence="8" key="2">
    <citation type="submission" date="2020-03" db="EMBL/GenBank/DDBJ databases">
        <authorList>
            <person name="Fu F.-F."/>
            <person name="Chen J."/>
        </authorList>
    </citation>
    <scope>NUCLEOTIDE SEQUENCE</scope>
    <source>
        <strain evidence="8">Lc1</strain>
    </source>
</reference>
<comment type="similarity">
    <text evidence="2">Belongs to the metallo-beta-lactamase superfamily.</text>
</comment>
<name>A0A8H4CR53_COLGL</name>
<organism evidence="8 9">
    <name type="scientific">Colletotrichum gloeosporioides</name>
    <name type="common">Anthracnose fungus</name>
    <name type="synonym">Glomerella cingulata</name>
    <dbReference type="NCBI Taxonomy" id="474922"/>
    <lineage>
        <taxon>Eukaryota</taxon>
        <taxon>Fungi</taxon>
        <taxon>Dikarya</taxon>
        <taxon>Ascomycota</taxon>
        <taxon>Pezizomycotina</taxon>
        <taxon>Sordariomycetes</taxon>
        <taxon>Hypocreomycetidae</taxon>
        <taxon>Glomerellales</taxon>
        <taxon>Glomerellaceae</taxon>
        <taxon>Colletotrichum</taxon>
        <taxon>Colletotrichum gloeosporioides species complex</taxon>
    </lineage>
</organism>
<dbReference type="InterPro" id="IPR001279">
    <property type="entry name" value="Metallo-B-lactamas"/>
</dbReference>
<comment type="cofactor">
    <cofactor evidence="1">
        <name>Zn(2+)</name>
        <dbReference type="ChEBI" id="CHEBI:29105"/>
    </cofactor>
</comment>
<evidence type="ECO:0000256" key="6">
    <source>
        <dbReference type="SAM" id="Phobius"/>
    </source>
</evidence>
<keyword evidence="4" id="KW-0378">Hydrolase</keyword>
<keyword evidence="9" id="KW-1185">Reference proteome</keyword>
<evidence type="ECO:0000313" key="8">
    <source>
        <dbReference type="EMBL" id="KAF3808515.1"/>
    </source>
</evidence>
<evidence type="ECO:0000256" key="4">
    <source>
        <dbReference type="ARBA" id="ARBA00022801"/>
    </source>
</evidence>
<dbReference type="GO" id="GO:0016491">
    <property type="term" value="F:oxidoreductase activity"/>
    <property type="evidence" value="ECO:0007669"/>
    <property type="project" value="InterPro"/>
</dbReference>
<evidence type="ECO:0000256" key="3">
    <source>
        <dbReference type="ARBA" id="ARBA00022723"/>
    </source>
</evidence>
<evidence type="ECO:0000256" key="5">
    <source>
        <dbReference type="ARBA" id="ARBA00022833"/>
    </source>
</evidence>
<dbReference type="Gene3D" id="3.50.50.60">
    <property type="entry name" value="FAD/NAD(P)-binding domain"/>
    <property type="match status" value="1"/>
</dbReference>
<proteinExistence type="inferred from homology"/>
<keyword evidence="6" id="KW-1133">Transmembrane helix</keyword>
<comment type="caution">
    <text evidence="8">The sequence shown here is derived from an EMBL/GenBank/DDBJ whole genome shotgun (WGS) entry which is preliminary data.</text>
</comment>
<feature type="domain" description="Metallo-beta-lactamase" evidence="7">
    <location>
        <begin position="381"/>
        <end position="604"/>
    </location>
</feature>
<dbReference type="GO" id="GO:0046872">
    <property type="term" value="F:metal ion binding"/>
    <property type="evidence" value="ECO:0007669"/>
    <property type="project" value="UniProtKB-KW"/>
</dbReference>
<dbReference type="Proteomes" id="UP000613401">
    <property type="component" value="Unassembled WGS sequence"/>
</dbReference>
<dbReference type="InterPro" id="IPR036866">
    <property type="entry name" value="RibonucZ/Hydroxyglut_hydro"/>
</dbReference>
<dbReference type="GO" id="GO:0016787">
    <property type="term" value="F:hydrolase activity"/>
    <property type="evidence" value="ECO:0007669"/>
    <property type="project" value="UniProtKB-KW"/>
</dbReference>
<dbReference type="GeneID" id="69013527"/>
<dbReference type="PANTHER" id="PTHR42978">
    <property type="entry name" value="QUORUM-QUENCHING LACTONASE YTNP-RELATED-RELATED"/>
    <property type="match status" value="1"/>
</dbReference>
<keyword evidence="3" id="KW-0479">Metal-binding</keyword>
<evidence type="ECO:0000256" key="2">
    <source>
        <dbReference type="ARBA" id="ARBA00007749"/>
    </source>
</evidence>
<dbReference type="InterPro" id="IPR051013">
    <property type="entry name" value="MBL_superfamily_lactonases"/>
</dbReference>
<keyword evidence="6" id="KW-0472">Membrane</keyword>
<dbReference type="PANTHER" id="PTHR42978:SF7">
    <property type="entry name" value="METALLO-HYDROLASE RV2300C-RELATED"/>
    <property type="match status" value="1"/>
</dbReference>
<dbReference type="SUPFAM" id="SSF56281">
    <property type="entry name" value="Metallo-hydrolase/oxidoreductase"/>
    <property type="match status" value="1"/>
</dbReference>
<keyword evidence="6" id="KW-0812">Transmembrane</keyword>
<dbReference type="EMBL" id="WVTB01000019">
    <property type="protein sequence ID" value="KAF3808515.1"/>
    <property type="molecule type" value="Genomic_DNA"/>
</dbReference>
<dbReference type="Pfam" id="PF01593">
    <property type="entry name" value="Amino_oxidase"/>
    <property type="match status" value="1"/>
</dbReference>
<gene>
    <name evidence="8" type="ORF">GCG54_00006379</name>
</gene>
<dbReference type="AlphaFoldDB" id="A0A8H4CR53"/>
<dbReference type="SUPFAM" id="SSF51905">
    <property type="entry name" value="FAD/NAD(P)-binding domain"/>
    <property type="match status" value="1"/>
</dbReference>
<dbReference type="RefSeq" id="XP_045267674.1">
    <property type="nucleotide sequence ID" value="XM_045406382.1"/>
</dbReference>
<sequence length="657" mass="72050">MSFRTREGSSWDFKRNVVNTGLPTAAVKPDSNDVPQFHDVIVIARDRIGGRTWTAKGQNDDYEMGGRWVHHLQPHVWSEMCQYGLTATEKSAGMEPDCPLITDGNLKSMQEAGASFAPIAAAFFDVDGHGGRIDISAEERINQMNVTEQGEGLLRIWMSTSGLTDISQIGFLNLLWLYALSGYNFQRYLEINGAFKIPGGTTALAEMIFAEFKGASLFNRHITAITSHSTSANVQVKGGQEFSASHVICTVPVHCLADIEFIPALPPSFASIGHYNFGGKLHVHSSKCAAKFFGVTTPSKTACFGITESASNTGGVNIVAFKSAHLEAPGRPPLTILDDALNEYLWHDWRNDQFSKGAWPVYPAKVLSETLGTLMQNRRASRRLTLAGSDWADGWGHILFDSGESANTLKPGYFPFWMPFFHFAVDINVGKDEGIGSLLEQESLAAANLKAVVLSHLHHDHGDGLPDLVGAPVWITEEHWQAYGKPIHATIEGAVPNQWPETFKPLLLQPTGGPIGPWNQSYPITDDGKVVAVDTPGHVPGHVSVIVYADDVTYLLLGDATYDQDLLDKELTDGVNNNPALAIDSLRKVKEFASSEKVVLLPAHDPQTAHRLAERTIYRPSMVQSSTEDTSLDATFGLFLALFVALVFMWLKLRQRQ</sequence>
<dbReference type="InterPro" id="IPR036188">
    <property type="entry name" value="FAD/NAD-bd_sf"/>
</dbReference>
<accession>A0A8H4CR53</accession>